<dbReference type="InterPro" id="IPR013766">
    <property type="entry name" value="Thioredoxin_domain"/>
</dbReference>
<evidence type="ECO:0000256" key="3">
    <source>
        <dbReference type="ARBA" id="ARBA00023157"/>
    </source>
</evidence>
<dbReference type="PROSITE" id="PS51352">
    <property type="entry name" value="THIOREDOXIN_2"/>
    <property type="match status" value="1"/>
</dbReference>
<evidence type="ECO:0000256" key="1">
    <source>
        <dbReference type="ARBA" id="ARBA00022729"/>
    </source>
</evidence>
<dbReference type="Proteomes" id="UP001597295">
    <property type="component" value="Unassembled WGS sequence"/>
</dbReference>
<dbReference type="Pfam" id="PF18312">
    <property type="entry name" value="ScsC_N"/>
    <property type="match status" value="1"/>
</dbReference>
<name>A0ABW5DVI6_9PROT</name>
<gene>
    <name evidence="7" type="ORF">ACFSM5_16345</name>
</gene>
<keyword evidence="3" id="KW-1015">Disulfide bond</keyword>
<dbReference type="InterPro" id="IPR041205">
    <property type="entry name" value="ScsC_N"/>
</dbReference>
<dbReference type="SUPFAM" id="SSF52833">
    <property type="entry name" value="Thioredoxin-like"/>
    <property type="match status" value="1"/>
</dbReference>
<accession>A0ABW5DVI6</accession>
<comment type="caution">
    <text evidence="7">The sequence shown here is derived from an EMBL/GenBank/DDBJ whole genome shotgun (WGS) entry which is preliminary data.</text>
</comment>
<evidence type="ECO:0000259" key="6">
    <source>
        <dbReference type="PROSITE" id="PS51352"/>
    </source>
</evidence>
<dbReference type="InterPro" id="IPR036249">
    <property type="entry name" value="Thioredoxin-like_sf"/>
</dbReference>
<keyword evidence="4" id="KW-0676">Redox-active center</keyword>
<keyword evidence="1 5" id="KW-0732">Signal</keyword>
<reference evidence="8" key="1">
    <citation type="journal article" date="2019" name="Int. J. Syst. Evol. Microbiol.">
        <title>The Global Catalogue of Microorganisms (GCM) 10K type strain sequencing project: providing services to taxonomists for standard genome sequencing and annotation.</title>
        <authorList>
            <consortium name="The Broad Institute Genomics Platform"/>
            <consortium name="The Broad Institute Genome Sequencing Center for Infectious Disease"/>
            <person name="Wu L."/>
            <person name="Ma J."/>
        </authorList>
    </citation>
    <scope>NUCLEOTIDE SEQUENCE [LARGE SCALE GENOMIC DNA]</scope>
    <source>
        <strain evidence="8">CGMCC 1.19062</strain>
    </source>
</reference>
<dbReference type="PANTHER" id="PTHR13887">
    <property type="entry name" value="GLUTATHIONE S-TRANSFERASE KAPPA"/>
    <property type="match status" value="1"/>
</dbReference>
<dbReference type="CDD" id="cd03023">
    <property type="entry name" value="DsbA_Com1_like"/>
    <property type="match status" value="1"/>
</dbReference>
<evidence type="ECO:0000313" key="8">
    <source>
        <dbReference type="Proteomes" id="UP001597295"/>
    </source>
</evidence>
<keyword evidence="2" id="KW-0560">Oxidoreductase</keyword>
<evidence type="ECO:0000256" key="5">
    <source>
        <dbReference type="SAM" id="SignalP"/>
    </source>
</evidence>
<dbReference type="Gene3D" id="3.40.30.10">
    <property type="entry name" value="Glutaredoxin"/>
    <property type="match status" value="1"/>
</dbReference>
<organism evidence="7 8">
    <name type="scientific">Lacibacterium aquatile</name>
    <dbReference type="NCBI Taxonomy" id="1168082"/>
    <lineage>
        <taxon>Bacteria</taxon>
        <taxon>Pseudomonadati</taxon>
        <taxon>Pseudomonadota</taxon>
        <taxon>Alphaproteobacteria</taxon>
        <taxon>Rhodospirillales</taxon>
        <taxon>Rhodospirillaceae</taxon>
    </lineage>
</organism>
<evidence type="ECO:0000256" key="4">
    <source>
        <dbReference type="ARBA" id="ARBA00023284"/>
    </source>
</evidence>
<dbReference type="RefSeq" id="WP_379877562.1">
    <property type="nucleotide sequence ID" value="NZ_JBHUIP010000013.1"/>
</dbReference>
<evidence type="ECO:0000313" key="7">
    <source>
        <dbReference type="EMBL" id="MFD2264476.1"/>
    </source>
</evidence>
<feature type="signal peptide" evidence="5">
    <location>
        <begin position="1"/>
        <end position="23"/>
    </location>
</feature>
<dbReference type="InterPro" id="IPR001853">
    <property type="entry name" value="DSBA-like_thioredoxin_dom"/>
</dbReference>
<dbReference type="Pfam" id="PF01323">
    <property type="entry name" value="DSBA"/>
    <property type="match status" value="1"/>
</dbReference>
<protein>
    <submittedName>
        <fullName evidence="7">DsbA family protein</fullName>
    </submittedName>
</protein>
<dbReference type="EMBL" id="JBHUIP010000013">
    <property type="protein sequence ID" value="MFD2264476.1"/>
    <property type="molecule type" value="Genomic_DNA"/>
</dbReference>
<dbReference type="PANTHER" id="PTHR13887:SF14">
    <property type="entry name" value="DISULFIDE BOND FORMATION PROTEIN D"/>
    <property type="match status" value="1"/>
</dbReference>
<proteinExistence type="predicted"/>
<evidence type="ECO:0000256" key="2">
    <source>
        <dbReference type="ARBA" id="ARBA00023002"/>
    </source>
</evidence>
<feature type="domain" description="Thioredoxin" evidence="6">
    <location>
        <begin position="74"/>
        <end position="252"/>
    </location>
</feature>
<feature type="chain" id="PRO_5046165737" evidence="5">
    <location>
        <begin position="24"/>
        <end position="254"/>
    </location>
</feature>
<sequence>MGKRFAGLVTATLFFAMPFTASAAEPLSPEQKEAVKALIRETLISNPELLEEAMGILVKKREEQEMAERKAELDRMGAAAATHRAALERDAKDPTFGPSDADVTIVEFFDYRCPYCKQVADRVLNVAKADKKVRVVFKEYPILGPQSVVAARAAIAAQALGKYVEFHQALMAWKGQMDVDSILKVATSVGLNADKMKTEMAKPEVEDRLRTVMSLGRSIGISGTPAFLIGKQLVPGAVDEDYLKQLIADARAAK</sequence>
<keyword evidence="8" id="KW-1185">Reference proteome</keyword>